<evidence type="ECO:0000313" key="4">
    <source>
        <dbReference type="Proteomes" id="UP001501057"/>
    </source>
</evidence>
<evidence type="ECO:0000256" key="1">
    <source>
        <dbReference type="SAM" id="MobiDB-lite"/>
    </source>
</evidence>
<dbReference type="EMBL" id="BAAAME010000002">
    <property type="protein sequence ID" value="GAA1730832.1"/>
    <property type="molecule type" value="Genomic_DNA"/>
</dbReference>
<organism evidence="3 4">
    <name type="scientific">Aeromicrobium alkaliterrae</name>
    <dbReference type="NCBI Taxonomy" id="302168"/>
    <lineage>
        <taxon>Bacteria</taxon>
        <taxon>Bacillati</taxon>
        <taxon>Actinomycetota</taxon>
        <taxon>Actinomycetes</taxon>
        <taxon>Propionibacteriales</taxon>
        <taxon>Nocardioidaceae</taxon>
        <taxon>Aeromicrobium</taxon>
    </lineage>
</organism>
<feature type="region of interest" description="Disordered" evidence="1">
    <location>
        <begin position="22"/>
        <end position="45"/>
    </location>
</feature>
<reference evidence="3 4" key="1">
    <citation type="journal article" date="2019" name="Int. J. Syst. Evol. Microbiol.">
        <title>The Global Catalogue of Microorganisms (GCM) 10K type strain sequencing project: providing services to taxonomists for standard genome sequencing and annotation.</title>
        <authorList>
            <consortium name="The Broad Institute Genomics Platform"/>
            <consortium name="The Broad Institute Genome Sequencing Center for Infectious Disease"/>
            <person name="Wu L."/>
            <person name="Ma J."/>
        </authorList>
    </citation>
    <scope>NUCLEOTIDE SEQUENCE [LARGE SCALE GENOMIC DNA]</scope>
    <source>
        <strain evidence="3 4">JCM 13518</strain>
    </source>
</reference>
<gene>
    <name evidence="3" type="ORF">GCM10009710_09290</name>
</gene>
<feature type="chain" id="PRO_5047282577" description="DUF3558 domain-containing protein" evidence="2">
    <location>
        <begin position="22"/>
        <end position="322"/>
    </location>
</feature>
<protein>
    <recommendedName>
        <fullName evidence="5">DUF3558 domain-containing protein</fullName>
    </recommendedName>
</protein>
<keyword evidence="2" id="KW-0732">Signal</keyword>
<sequence>MNVFVGRVVAVVALLAAAACGGSSEEPEAEPSPTDTADSRSSEGQVTACTIVDRDVADPLNPRDSDLVPTLLIGSLTYDGCTIGDVYDVSFGIQVVDSDQTLEDELEILGGNSGIEPIDGLGDEAFRSEQSFGGETVTISIGVRVGDHEVLLRNDSVGNSDPEVRVSEDAMIAFLEAYLPAIPDDFETQALSTDVGSVCLAPDDRTIEQGVDTIQLARGGRSGDSIRCTYLGDHLATIQLSRSTSSDAAGALELAQESGDEPVEVEGAVAAYLYASDRSVSLTVQASEDEIIYVTVSTESGSLDPAAITTIAAAFLAASTAG</sequence>
<keyword evidence="4" id="KW-1185">Reference proteome</keyword>
<proteinExistence type="predicted"/>
<accession>A0ABN2JKZ3</accession>
<dbReference type="RefSeq" id="WP_344198237.1">
    <property type="nucleotide sequence ID" value="NZ_BAAAME010000002.1"/>
</dbReference>
<feature type="signal peptide" evidence="2">
    <location>
        <begin position="1"/>
        <end position="21"/>
    </location>
</feature>
<name>A0ABN2JKZ3_9ACTN</name>
<evidence type="ECO:0000313" key="3">
    <source>
        <dbReference type="EMBL" id="GAA1730832.1"/>
    </source>
</evidence>
<comment type="caution">
    <text evidence="3">The sequence shown here is derived from an EMBL/GenBank/DDBJ whole genome shotgun (WGS) entry which is preliminary data.</text>
</comment>
<dbReference type="Proteomes" id="UP001501057">
    <property type="component" value="Unassembled WGS sequence"/>
</dbReference>
<evidence type="ECO:0000256" key="2">
    <source>
        <dbReference type="SAM" id="SignalP"/>
    </source>
</evidence>
<evidence type="ECO:0008006" key="5">
    <source>
        <dbReference type="Google" id="ProtNLM"/>
    </source>
</evidence>
<dbReference type="PROSITE" id="PS51257">
    <property type="entry name" value="PROKAR_LIPOPROTEIN"/>
    <property type="match status" value="1"/>
</dbReference>